<evidence type="ECO:0000313" key="1">
    <source>
        <dbReference type="EMBL" id="SVA29084.1"/>
    </source>
</evidence>
<sequence>MRIRSVGFYSADLGWPSANVVAMGKHLMFWERHTDFNAVLDRFLARLE</sequence>
<accession>A0A381UM78</accession>
<organism evidence="1">
    <name type="scientific">marine metagenome</name>
    <dbReference type="NCBI Taxonomy" id="408172"/>
    <lineage>
        <taxon>unclassified sequences</taxon>
        <taxon>metagenomes</taxon>
        <taxon>ecological metagenomes</taxon>
    </lineage>
</organism>
<gene>
    <name evidence="1" type="ORF">METZ01_LOCUS81938</name>
</gene>
<name>A0A381UM78_9ZZZZ</name>
<reference evidence="1" key="1">
    <citation type="submission" date="2018-05" db="EMBL/GenBank/DDBJ databases">
        <authorList>
            <person name="Lanie J.A."/>
            <person name="Ng W.-L."/>
            <person name="Kazmierczak K.M."/>
            <person name="Andrzejewski T.M."/>
            <person name="Davidsen T.M."/>
            <person name="Wayne K.J."/>
            <person name="Tettelin H."/>
            <person name="Glass J.I."/>
            <person name="Rusch D."/>
            <person name="Podicherti R."/>
            <person name="Tsui H.-C.T."/>
            <person name="Winkler M.E."/>
        </authorList>
    </citation>
    <scope>NUCLEOTIDE SEQUENCE</scope>
</reference>
<proteinExistence type="predicted"/>
<dbReference type="AlphaFoldDB" id="A0A381UM78"/>
<dbReference type="EMBL" id="UINC01006694">
    <property type="protein sequence ID" value="SVA29084.1"/>
    <property type="molecule type" value="Genomic_DNA"/>
</dbReference>
<protein>
    <submittedName>
        <fullName evidence="1">Uncharacterized protein</fullName>
    </submittedName>
</protein>